<gene>
    <name evidence="3" type="ORF">L1049_019874</name>
</gene>
<name>A0AAP0X6V4_LIQFO</name>
<dbReference type="Pfam" id="PF25874">
    <property type="entry name" value="WHD_plant_repro"/>
    <property type="match status" value="1"/>
</dbReference>
<dbReference type="PANTHER" id="PTHR46740:SF1">
    <property type="entry name" value="DYAD PROTEIN"/>
    <property type="match status" value="1"/>
</dbReference>
<dbReference type="PANTHER" id="PTHR46740">
    <property type="entry name" value="PROTEIN DYAD"/>
    <property type="match status" value="1"/>
</dbReference>
<keyword evidence="4" id="KW-1185">Reference proteome</keyword>
<proteinExistence type="predicted"/>
<evidence type="ECO:0000259" key="2">
    <source>
        <dbReference type="Pfam" id="PF25874"/>
    </source>
</evidence>
<feature type="region of interest" description="Disordered" evidence="1">
    <location>
        <begin position="494"/>
        <end position="513"/>
    </location>
</feature>
<accession>A0AAP0X6V4</accession>
<dbReference type="Proteomes" id="UP001415857">
    <property type="component" value="Unassembled WGS sequence"/>
</dbReference>
<organism evidence="3 4">
    <name type="scientific">Liquidambar formosana</name>
    <name type="common">Formosan gum</name>
    <dbReference type="NCBI Taxonomy" id="63359"/>
    <lineage>
        <taxon>Eukaryota</taxon>
        <taxon>Viridiplantae</taxon>
        <taxon>Streptophyta</taxon>
        <taxon>Embryophyta</taxon>
        <taxon>Tracheophyta</taxon>
        <taxon>Spermatophyta</taxon>
        <taxon>Magnoliopsida</taxon>
        <taxon>eudicotyledons</taxon>
        <taxon>Gunneridae</taxon>
        <taxon>Pentapetalae</taxon>
        <taxon>Saxifragales</taxon>
        <taxon>Altingiaceae</taxon>
        <taxon>Liquidambar</taxon>
    </lineage>
</organism>
<feature type="region of interest" description="Disordered" evidence="1">
    <location>
        <begin position="437"/>
        <end position="457"/>
    </location>
</feature>
<reference evidence="3 4" key="1">
    <citation type="journal article" date="2024" name="Plant J.">
        <title>Genome sequences and population genomics reveal climatic adaptation and genomic divergence between two closely related sweetgum species.</title>
        <authorList>
            <person name="Xu W.Q."/>
            <person name="Ren C.Q."/>
            <person name="Zhang X.Y."/>
            <person name="Comes H.P."/>
            <person name="Liu X.H."/>
            <person name="Li Y.G."/>
            <person name="Kettle C.J."/>
            <person name="Jalonen R."/>
            <person name="Gaisberger H."/>
            <person name="Ma Y.Z."/>
            <person name="Qiu Y.X."/>
        </authorList>
    </citation>
    <scope>NUCLEOTIDE SEQUENCE [LARGE SCALE GENOMIC DNA]</scope>
    <source>
        <strain evidence="3">Hangzhou</strain>
    </source>
</reference>
<sequence>MVQSGVCKQIVFIGPRRERNPQLTSHIKEEEYENDEGDGEAVTAESLVTNTLVTNKRQKRKRRSFGQVQKVEAVRYEKKRESSGYKNSKQMEEQLYGGRWSSQRYKHAEQSLLEIMKAKGAVFGNPILRPALRLAARNHIGDTGLLDHLLKHMDGQVAPGGTERFRRWYNTNGVMEYWLESADLVNIRHEARVEDPFWIPPPEWKPGGSPSQDPIFSRELKLLKEEMAKMKRDLQGFVSKRQEEDHANVTPNFSVTKQKLNLESSLLPLQEVHKELVKWKAKTQKQLMEISSSLNGIQDTYKGLEKWKAKIEQQLLETSNSLSSMQVSKQDSPSVSESWKDWLGSTDLVNTQQEELAPTWLESCDLVDIQQEDLASWLESSDLVNIEPEATVQDPCWVPAPGWKPGDSPSEDPVRFEELELLKEEMAKMKRDVQELVPKKEEDEANVTPSCSAASNSKLDLDNSVFLLQEMHKELVNWKAKIEKQLMEISNSLASMQASKQGTTFSPTSERWK</sequence>
<comment type="caution">
    <text evidence="3">The sequence shown here is derived from an EMBL/GenBank/DDBJ whole genome shotgun (WGS) entry which is preliminary data.</text>
</comment>
<protein>
    <recommendedName>
        <fullName evidence="2">PTC1-like winged helix-turn-helix domain-containing protein</fullName>
    </recommendedName>
</protein>
<dbReference type="EMBL" id="JBBPBK010000001">
    <property type="protein sequence ID" value="KAK9291922.1"/>
    <property type="molecule type" value="Genomic_DNA"/>
</dbReference>
<feature type="domain" description="PTC1-like winged helix-turn-helix" evidence="2">
    <location>
        <begin position="99"/>
        <end position="181"/>
    </location>
</feature>
<feature type="compositionally biased region" description="Polar residues" evidence="1">
    <location>
        <begin position="447"/>
        <end position="457"/>
    </location>
</feature>
<dbReference type="AlphaFoldDB" id="A0AAP0X6V4"/>
<dbReference type="GO" id="GO:0007131">
    <property type="term" value="P:reciprocal meiotic recombination"/>
    <property type="evidence" value="ECO:0007669"/>
    <property type="project" value="InterPro"/>
</dbReference>
<dbReference type="InterPro" id="IPR044221">
    <property type="entry name" value="DYAD/AMEIOTIC1"/>
</dbReference>
<evidence type="ECO:0000256" key="1">
    <source>
        <dbReference type="SAM" id="MobiDB-lite"/>
    </source>
</evidence>
<evidence type="ECO:0000313" key="4">
    <source>
        <dbReference type="Proteomes" id="UP001415857"/>
    </source>
</evidence>
<evidence type="ECO:0000313" key="3">
    <source>
        <dbReference type="EMBL" id="KAK9291922.1"/>
    </source>
</evidence>
<dbReference type="GO" id="GO:0051177">
    <property type="term" value="P:meiotic sister chromatid cohesion"/>
    <property type="evidence" value="ECO:0007669"/>
    <property type="project" value="InterPro"/>
</dbReference>
<dbReference type="InterPro" id="IPR059080">
    <property type="entry name" value="WHD_PTC1"/>
</dbReference>